<dbReference type="InterPro" id="IPR011112">
    <property type="entry name" value="Rho-like_N"/>
</dbReference>
<reference evidence="2 3" key="1">
    <citation type="submission" date="2024-04" db="EMBL/GenBank/DDBJ databases">
        <title>Defined microbial consortia suppress multidrug-resistant proinflammatory Enterobacteriaceae via ecological control.</title>
        <authorList>
            <person name="Furuichi M."/>
            <person name="Kawaguchi T."/>
            <person name="Pust M."/>
            <person name="Yasuma K."/>
            <person name="Plichta D."/>
            <person name="Hasegawa N."/>
            <person name="Ohya T."/>
            <person name="Bhattarai S."/>
            <person name="Sasajima S."/>
            <person name="Aoto Y."/>
            <person name="Tuganbaev T."/>
            <person name="Yaginuma M."/>
            <person name="Ueda M."/>
            <person name="Okahashi N."/>
            <person name="Amafuji K."/>
            <person name="Kiridooshi Y."/>
            <person name="Sugita K."/>
            <person name="Strazar M."/>
            <person name="Skelly A."/>
            <person name="Suda W."/>
            <person name="Hattori M."/>
            <person name="Nakamoto N."/>
            <person name="Caballero S."/>
            <person name="Norman J."/>
            <person name="Olle B."/>
            <person name="Tanoue T."/>
            <person name="Arita M."/>
            <person name="Bucci V."/>
            <person name="Atarashi K."/>
            <person name="Xavier R."/>
            <person name="Honda K."/>
        </authorList>
    </citation>
    <scope>NUCLEOTIDE SEQUENCE [LARGE SCALE GENOMIC DNA]</scope>
    <source>
        <strain evidence="3">k04-0078-D8-1</strain>
    </source>
</reference>
<comment type="caution">
    <text evidence="2">The sequence shown here is derived from an EMBL/GenBank/DDBJ whole genome shotgun (WGS) entry which is preliminary data.</text>
</comment>
<dbReference type="Proteomes" id="UP001600943">
    <property type="component" value="Unassembled WGS sequence"/>
</dbReference>
<sequence length="46" mass="5037">MPAANNSTVYDDSYTVVQLKEAAKEQGITGYGSMSKQQLLEVLNNE</sequence>
<dbReference type="RefSeq" id="WP_187370718.1">
    <property type="nucleotide sequence ID" value="NZ_BAABYW010000001.1"/>
</dbReference>
<dbReference type="Gene3D" id="1.10.720.30">
    <property type="entry name" value="SAP domain"/>
    <property type="match status" value="1"/>
</dbReference>
<evidence type="ECO:0000313" key="2">
    <source>
        <dbReference type="EMBL" id="GAA6410603.1"/>
    </source>
</evidence>
<gene>
    <name evidence="2" type="ORF">K040078D81_47200</name>
</gene>
<evidence type="ECO:0000313" key="3">
    <source>
        <dbReference type="Proteomes" id="UP001600943"/>
    </source>
</evidence>
<dbReference type="InterPro" id="IPR036361">
    <property type="entry name" value="SAP_dom_sf"/>
</dbReference>
<accession>A0ABQ0BGZ5</accession>
<proteinExistence type="predicted"/>
<name>A0ABQ0BGZ5_9FIRM</name>
<protein>
    <recommendedName>
        <fullName evidence="1">Rho termination factor-like N-terminal domain-containing protein</fullName>
    </recommendedName>
</protein>
<evidence type="ECO:0000259" key="1">
    <source>
        <dbReference type="Pfam" id="PF07498"/>
    </source>
</evidence>
<feature type="domain" description="Rho termination factor-like N-terminal" evidence="1">
    <location>
        <begin position="14"/>
        <end position="41"/>
    </location>
</feature>
<keyword evidence="3" id="KW-1185">Reference proteome</keyword>
<dbReference type="EMBL" id="BAABYW010000001">
    <property type="protein sequence ID" value="GAA6410603.1"/>
    <property type="molecule type" value="Genomic_DNA"/>
</dbReference>
<dbReference type="Pfam" id="PF07498">
    <property type="entry name" value="Rho_N"/>
    <property type="match status" value="1"/>
</dbReference>
<organism evidence="2 3">
    <name type="scientific">Blautia hominis</name>
    <dbReference type="NCBI Taxonomy" id="2025493"/>
    <lineage>
        <taxon>Bacteria</taxon>
        <taxon>Bacillati</taxon>
        <taxon>Bacillota</taxon>
        <taxon>Clostridia</taxon>
        <taxon>Lachnospirales</taxon>
        <taxon>Lachnospiraceae</taxon>
        <taxon>Blautia</taxon>
    </lineage>
</organism>